<comment type="caution">
    <text evidence="1">The sequence shown here is derived from an EMBL/GenBank/DDBJ whole genome shotgun (WGS) entry which is preliminary data.</text>
</comment>
<reference evidence="1" key="1">
    <citation type="journal article" date="2022" name="Front. Genet.">
        <title>Chromosome-Scale Assembly of the Dendrobium nobile Genome Provides Insights Into the Molecular Mechanism of the Biosynthesis of the Medicinal Active Ingredient of Dendrobium.</title>
        <authorList>
            <person name="Xu Q."/>
            <person name="Niu S.-C."/>
            <person name="Li K.-L."/>
            <person name="Zheng P.-J."/>
            <person name="Zhang X.-J."/>
            <person name="Jia Y."/>
            <person name="Liu Y."/>
            <person name="Niu Y.-X."/>
            <person name="Yu L.-H."/>
            <person name="Chen D.-F."/>
            <person name="Zhang G.-Q."/>
        </authorList>
    </citation>
    <scope>NUCLEOTIDE SEQUENCE</scope>
    <source>
        <tissue evidence="1">Leaf</tissue>
    </source>
</reference>
<protein>
    <submittedName>
        <fullName evidence="1">Uncharacterized protein</fullName>
    </submittedName>
</protein>
<accession>A0A8T3B6Z7</accession>
<evidence type="ECO:0000313" key="2">
    <source>
        <dbReference type="Proteomes" id="UP000829196"/>
    </source>
</evidence>
<name>A0A8T3B6Z7_DENNO</name>
<keyword evidence="2" id="KW-1185">Reference proteome</keyword>
<organism evidence="1 2">
    <name type="scientific">Dendrobium nobile</name>
    <name type="common">Orchid</name>
    <dbReference type="NCBI Taxonomy" id="94219"/>
    <lineage>
        <taxon>Eukaryota</taxon>
        <taxon>Viridiplantae</taxon>
        <taxon>Streptophyta</taxon>
        <taxon>Embryophyta</taxon>
        <taxon>Tracheophyta</taxon>
        <taxon>Spermatophyta</taxon>
        <taxon>Magnoliopsida</taxon>
        <taxon>Liliopsida</taxon>
        <taxon>Asparagales</taxon>
        <taxon>Orchidaceae</taxon>
        <taxon>Epidendroideae</taxon>
        <taxon>Malaxideae</taxon>
        <taxon>Dendrobiinae</taxon>
        <taxon>Dendrobium</taxon>
    </lineage>
</organism>
<gene>
    <name evidence="1" type="ORF">KFK09_015501</name>
</gene>
<dbReference type="Proteomes" id="UP000829196">
    <property type="component" value="Unassembled WGS sequence"/>
</dbReference>
<evidence type="ECO:0000313" key="1">
    <source>
        <dbReference type="EMBL" id="KAI0504549.1"/>
    </source>
</evidence>
<dbReference type="AlphaFoldDB" id="A0A8T3B6Z7"/>
<sequence length="135" mass="16117">MIQSSKFCAIEGVPDGMQMYQNSICHCWQVKSFWRKETQTSMLKSHIYKEHLISRYSSEYLRNTVTVGKRPREIRELIRLPFSMAVVEAHPLASPWPEFFAWCMETKKKYQIHEKLVSSIAWYLNIYKNYIEDSI</sequence>
<proteinExistence type="predicted"/>
<dbReference type="EMBL" id="JAGYWB010000011">
    <property type="protein sequence ID" value="KAI0504549.1"/>
    <property type="molecule type" value="Genomic_DNA"/>
</dbReference>